<keyword evidence="1" id="KW-1133">Transmembrane helix</keyword>
<comment type="caution">
    <text evidence="2">The sequence shown here is derived from an EMBL/GenBank/DDBJ whole genome shotgun (WGS) entry which is preliminary data.</text>
</comment>
<evidence type="ECO:0000256" key="1">
    <source>
        <dbReference type="SAM" id="Phobius"/>
    </source>
</evidence>
<feature type="transmembrane region" description="Helical" evidence="1">
    <location>
        <begin position="12"/>
        <end position="37"/>
    </location>
</feature>
<gene>
    <name evidence="2" type="ORF">HMPREF9441_00624</name>
</gene>
<evidence type="ECO:0000313" key="2">
    <source>
        <dbReference type="EMBL" id="EHH01486.1"/>
    </source>
</evidence>
<dbReference type="AlphaFoldDB" id="G5SMP8"/>
<name>G5SMP8_9BACT</name>
<protein>
    <submittedName>
        <fullName evidence="2">Uncharacterized protein</fullName>
    </submittedName>
</protein>
<keyword evidence="1" id="KW-0812">Transmembrane</keyword>
<dbReference type="HOGENOM" id="CLU_3237130_0_0_10"/>
<organism evidence="2 3">
    <name type="scientific">Paraprevotella clara YIT 11840</name>
    <dbReference type="NCBI Taxonomy" id="762968"/>
    <lineage>
        <taxon>Bacteria</taxon>
        <taxon>Pseudomonadati</taxon>
        <taxon>Bacteroidota</taxon>
        <taxon>Bacteroidia</taxon>
        <taxon>Bacteroidales</taxon>
        <taxon>Prevotellaceae</taxon>
        <taxon>Paraprevotella</taxon>
    </lineage>
</organism>
<sequence length="43" mass="5109">MCVKFGHRVSNWFWHSTHVLGGMLFFKSVSPIVYYLWMVCEKG</sequence>
<keyword evidence="1" id="KW-0472">Membrane</keyword>
<evidence type="ECO:0000313" key="3">
    <source>
        <dbReference type="Proteomes" id="UP000003598"/>
    </source>
</evidence>
<dbReference type="EMBL" id="AFFY01000007">
    <property type="protein sequence ID" value="EHH01486.1"/>
    <property type="molecule type" value="Genomic_DNA"/>
</dbReference>
<dbReference type="STRING" id="762968.HMPREF9441_00624"/>
<reference evidence="2 3" key="1">
    <citation type="submission" date="2011-03" db="EMBL/GenBank/DDBJ databases">
        <authorList>
            <person name="Weinstock G."/>
            <person name="Sodergren E."/>
            <person name="Clifton S."/>
            <person name="Fulton L."/>
            <person name="Fulton B."/>
            <person name="Courtney L."/>
            <person name="Fronick C."/>
            <person name="Harrison M."/>
            <person name="Strong C."/>
            <person name="Farmer C."/>
            <person name="Delahaunty K."/>
            <person name="Markovic C."/>
            <person name="Hall O."/>
            <person name="Minx P."/>
            <person name="Tomlinson C."/>
            <person name="Mitreva M."/>
            <person name="Hou S."/>
            <person name="Chen J."/>
            <person name="Wollam A."/>
            <person name="Pepin K.H."/>
            <person name="Johnson M."/>
            <person name="Bhonagiri V."/>
            <person name="Zhang X."/>
            <person name="Suruliraj S."/>
            <person name="Warren W."/>
            <person name="Chinwalla A."/>
            <person name="Mardis E.R."/>
            <person name="Wilson R.K."/>
        </authorList>
    </citation>
    <scope>NUCLEOTIDE SEQUENCE [LARGE SCALE GENOMIC DNA]</scope>
    <source>
        <strain evidence="2 3">YIT 11840</strain>
    </source>
</reference>
<dbReference type="Proteomes" id="UP000003598">
    <property type="component" value="Unassembled WGS sequence"/>
</dbReference>
<keyword evidence="3" id="KW-1185">Reference proteome</keyword>
<accession>G5SMP8</accession>
<proteinExistence type="predicted"/>